<keyword evidence="1 4" id="KW-0378">Hydrolase</keyword>
<dbReference type="Gene3D" id="3.30.70.360">
    <property type="match status" value="1"/>
</dbReference>
<sequence precursor="true">MPLARIALAVLLAGLTRPALAQPATPASPGADDAWIATARDDLSSLYTHLHANPELSNQEVKTGERIADELEKAGAKVTRHIARTGAVGVIENGPGPVVLVRTDIDALPVVERTGLPFASKARATNPQGQDVGVMHACGHDVHMTCFVGTARWLASHRDRWKGTVVLIAQPAEEAIGGARDVLADGLYTRFPRPNFALALHCQATEPAGHVYYRPGPLLASSTSMTVTIRGKGGHGAWPHRTVDPIVLASLAVLDFQTIVGREVEPIQPAVVTVGSIHGGNKHNVIPDEVKLQLTLRAFSEPVRLQLIEGIERRVKALAEAHRAPAPTVEIDEFAPATINDPDLTARVVPSLESALGAEHVHATDPVMGSEDFSRYAEGGVPIMMFWVGTQPADRLAAAKAKGEALPSLHSALFFPDAGPTIAAGIKAMTGAVVGLLPTGGPAKD</sequence>
<dbReference type="InterPro" id="IPR017439">
    <property type="entry name" value="Amidohydrolase"/>
</dbReference>
<dbReference type="RefSeq" id="WP_148597717.1">
    <property type="nucleotide sequence ID" value="NZ_CP042997.1"/>
</dbReference>
<dbReference type="Proteomes" id="UP000324233">
    <property type="component" value="Chromosome"/>
</dbReference>
<dbReference type="GO" id="GO:0019877">
    <property type="term" value="P:diaminopimelate biosynthetic process"/>
    <property type="evidence" value="ECO:0007669"/>
    <property type="project" value="UniProtKB-ARBA"/>
</dbReference>
<dbReference type="GO" id="GO:0050118">
    <property type="term" value="F:N-acetyldiaminopimelate deacetylase activity"/>
    <property type="evidence" value="ECO:0007669"/>
    <property type="project" value="UniProtKB-ARBA"/>
</dbReference>
<dbReference type="FunFam" id="3.30.70.360:FF:000001">
    <property type="entry name" value="N-acetyldiaminopimelate deacetylase"/>
    <property type="match status" value="1"/>
</dbReference>
<dbReference type="Pfam" id="PF01546">
    <property type="entry name" value="Peptidase_M20"/>
    <property type="match status" value="1"/>
</dbReference>
<dbReference type="NCBIfam" id="TIGR01891">
    <property type="entry name" value="amidohydrolases"/>
    <property type="match status" value="1"/>
</dbReference>
<dbReference type="Gene3D" id="3.40.630.10">
    <property type="entry name" value="Zn peptidases"/>
    <property type="match status" value="1"/>
</dbReference>
<dbReference type="PANTHER" id="PTHR11014">
    <property type="entry name" value="PEPTIDASE M20 FAMILY MEMBER"/>
    <property type="match status" value="1"/>
</dbReference>
<gene>
    <name evidence="4" type="primary">yxeP_2</name>
    <name evidence="4" type="ORF">OJF2_68540</name>
</gene>
<dbReference type="PANTHER" id="PTHR11014:SF63">
    <property type="entry name" value="METALLOPEPTIDASE, PUTATIVE (AFU_ORTHOLOGUE AFUA_6G09600)-RELATED"/>
    <property type="match status" value="1"/>
</dbReference>
<dbReference type="Pfam" id="PF07687">
    <property type="entry name" value="M20_dimer"/>
    <property type="match status" value="1"/>
</dbReference>
<evidence type="ECO:0000313" key="5">
    <source>
        <dbReference type="Proteomes" id="UP000324233"/>
    </source>
</evidence>
<evidence type="ECO:0000259" key="3">
    <source>
        <dbReference type="Pfam" id="PF07687"/>
    </source>
</evidence>
<organism evidence="4 5">
    <name type="scientific">Aquisphaera giovannonii</name>
    <dbReference type="NCBI Taxonomy" id="406548"/>
    <lineage>
        <taxon>Bacteria</taxon>
        <taxon>Pseudomonadati</taxon>
        <taxon>Planctomycetota</taxon>
        <taxon>Planctomycetia</taxon>
        <taxon>Isosphaerales</taxon>
        <taxon>Isosphaeraceae</taxon>
        <taxon>Aquisphaera</taxon>
    </lineage>
</organism>
<evidence type="ECO:0000313" key="4">
    <source>
        <dbReference type="EMBL" id="QEH38256.1"/>
    </source>
</evidence>
<accession>A0A5B9WCB4</accession>
<dbReference type="InterPro" id="IPR011650">
    <property type="entry name" value="Peptidase_M20_dimer"/>
</dbReference>
<keyword evidence="5" id="KW-1185">Reference proteome</keyword>
<feature type="domain" description="Peptidase M20 dimerisation" evidence="3">
    <location>
        <begin position="222"/>
        <end position="320"/>
    </location>
</feature>
<dbReference type="InterPro" id="IPR036264">
    <property type="entry name" value="Bact_exopeptidase_dim_dom"/>
</dbReference>
<protein>
    <submittedName>
        <fullName evidence="4">Putative hydrolase YxeP</fullName>
        <ecNumber evidence="4">3.-.-.-</ecNumber>
    </submittedName>
</protein>
<dbReference type="KEGG" id="agv:OJF2_68540"/>
<dbReference type="InterPro" id="IPR002933">
    <property type="entry name" value="Peptidase_M20"/>
</dbReference>
<dbReference type="SUPFAM" id="SSF55031">
    <property type="entry name" value="Bacterial exopeptidase dimerisation domain"/>
    <property type="match status" value="1"/>
</dbReference>
<dbReference type="AlphaFoldDB" id="A0A5B9WCB4"/>
<dbReference type="OrthoDB" id="9776731at2"/>
<feature type="chain" id="PRO_5023076333" evidence="2">
    <location>
        <begin position="22"/>
        <end position="445"/>
    </location>
</feature>
<dbReference type="EC" id="3.-.-.-" evidence="4"/>
<dbReference type="SUPFAM" id="SSF53187">
    <property type="entry name" value="Zn-dependent exopeptidases"/>
    <property type="match status" value="1"/>
</dbReference>
<proteinExistence type="predicted"/>
<keyword evidence="2" id="KW-0732">Signal</keyword>
<evidence type="ECO:0000256" key="2">
    <source>
        <dbReference type="SAM" id="SignalP"/>
    </source>
</evidence>
<evidence type="ECO:0000256" key="1">
    <source>
        <dbReference type="ARBA" id="ARBA00022801"/>
    </source>
</evidence>
<reference evidence="4 5" key="1">
    <citation type="submission" date="2019-08" db="EMBL/GenBank/DDBJ databases">
        <title>Deep-cultivation of Planctomycetes and their phenomic and genomic characterization uncovers novel biology.</title>
        <authorList>
            <person name="Wiegand S."/>
            <person name="Jogler M."/>
            <person name="Boedeker C."/>
            <person name="Pinto D."/>
            <person name="Vollmers J."/>
            <person name="Rivas-Marin E."/>
            <person name="Kohn T."/>
            <person name="Peeters S.H."/>
            <person name="Heuer A."/>
            <person name="Rast P."/>
            <person name="Oberbeckmann S."/>
            <person name="Bunk B."/>
            <person name="Jeske O."/>
            <person name="Meyerdierks A."/>
            <person name="Storesund J.E."/>
            <person name="Kallscheuer N."/>
            <person name="Luecker S."/>
            <person name="Lage O.M."/>
            <person name="Pohl T."/>
            <person name="Merkel B.J."/>
            <person name="Hornburger P."/>
            <person name="Mueller R.-W."/>
            <person name="Bruemmer F."/>
            <person name="Labrenz M."/>
            <person name="Spormann A.M."/>
            <person name="Op den Camp H."/>
            <person name="Overmann J."/>
            <person name="Amann R."/>
            <person name="Jetten M.S.M."/>
            <person name="Mascher T."/>
            <person name="Medema M.H."/>
            <person name="Devos D.P."/>
            <person name="Kaster A.-K."/>
            <person name="Ovreas L."/>
            <person name="Rohde M."/>
            <person name="Galperin M.Y."/>
            <person name="Jogler C."/>
        </authorList>
    </citation>
    <scope>NUCLEOTIDE SEQUENCE [LARGE SCALE GENOMIC DNA]</scope>
    <source>
        <strain evidence="4 5">OJF2</strain>
    </source>
</reference>
<name>A0A5B9WCB4_9BACT</name>
<feature type="signal peptide" evidence="2">
    <location>
        <begin position="1"/>
        <end position="21"/>
    </location>
</feature>
<dbReference type="EMBL" id="CP042997">
    <property type="protein sequence ID" value="QEH38256.1"/>
    <property type="molecule type" value="Genomic_DNA"/>
</dbReference>